<gene>
    <name evidence="2" type="ORF">HUJ06_014201</name>
</gene>
<accession>A0A822ZE56</accession>
<proteinExistence type="predicted"/>
<keyword evidence="3" id="KW-1185">Reference proteome</keyword>
<name>A0A822ZE56_NELNU</name>
<reference evidence="2 3" key="1">
    <citation type="journal article" date="2020" name="Mol. Biol. Evol.">
        <title>Distinct Expression and Methylation Patterns for Genes with Different Fates following a Single Whole-Genome Duplication in Flowering Plants.</title>
        <authorList>
            <person name="Shi T."/>
            <person name="Rahmani R.S."/>
            <person name="Gugger P.F."/>
            <person name="Wang M."/>
            <person name="Li H."/>
            <person name="Zhang Y."/>
            <person name="Li Z."/>
            <person name="Wang Q."/>
            <person name="Van de Peer Y."/>
            <person name="Marchal K."/>
            <person name="Chen J."/>
        </authorList>
    </citation>
    <scope>NUCLEOTIDE SEQUENCE [LARGE SCALE GENOMIC DNA]</scope>
    <source>
        <tissue evidence="2">Leaf</tissue>
    </source>
</reference>
<evidence type="ECO:0000313" key="2">
    <source>
        <dbReference type="EMBL" id="DAD39878.1"/>
    </source>
</evidence>
<feature type="region of interest" description="Disordered" evidence="1">
    <location>
        <begin position="1"/>
        <end position="24"/>
    </location>
</feature>
<evidence type="ECO:0000256" key="1">
    <source>
        <dbReference type="SAM" id="MobiDB-lite"/>
    </source>
</evidence>
<organism evidence="2 3">
    <name type="scientific">Nelumbo nucifera</name>
    <name type="common">Sacred lotus</name>
    <dbReference type="NCBI Taxonomy" id="4432"/>
    <lineage>
        <taxon>Eukaryota</taxon>
        <taxon>Viridiplantae</taxon>
        <taxon>Streptophyta</taxon>
        <taxon>Embryophyta</taxon>
        <taxon>Tracheophyta</taxon>
        <taxon>Spermatophyta</taxon>
        <taxon>Magnoliopsida</taxon>
        <taxon>Proteales</taxon>
        <taxon>Nelumbonaceae</taxon>
        <taxon>Nelumbo</taxon>
    </lineage>
</organism>
<dbReference type="Proteomes" id="UP000607653">
    <property type="component" value="Unassembled WGS sequence"/>
</dbReference>
<sequence>MDSPSTDYRVSGASILPTDERSENTEVDDDLFEIDLEVVNNLPPPFYWESNSTATDCVLLANCLLPISDVSGAVPVASTWRQPPPVLCQLSFSHSPSRALCASRTTS</sequence>
<evidence type="ECO:0000313" key="3">
    <source>
        <dbReference type="Proteomes" id="UP000607653"/>
    </source>
</evidence>
<dbReference type="AlphaFoldDB" id="A0A822ZE56"/>
<comment type="caution">
    <text evidence="2">The sequence shown here is derived from an EMBL/GenBank/DDBJ whole genome shotgun (WGS) entry which is preliminary data.</text>
</comment>
<protein>
    <submittedName>
        <fullName evidence="2">Uncharacterized protein</fullName>
    </submittedName>
</protein>
<dbReference type="EMBL" id="DUZY01000005">
    <property type="protein sequence ID" value="DAD39878.1"/>
    <property type="molecule type" value="Genomic_DNA"/>
</dbReference>